<dbReference type="SUPFAM" id="SSF52402">
    <property type="entry name" value="Adenine nucleotide alpha hydrolases-like"/>
    <property type="match status" value="1"/>
</dbReference>
<dbReference type="GO" id="GO:0006400">
    <property type="term" value="P:tRNA modification"/>
    <property type="evidence" value="ECO:0007669"/>
    <property type="project" value="UniProtKB-UniRule"/>
</dbReference>
<dbReference type="Pfam" id="PF01171">
    <property type="entry name" value="ATP_bind_3"/>
    <property type="match status" value="1"/>
</dbReference>
<evidence type="ECO:0000256" key="4">
    <source>
        <dbReference type="ARBA" id="ARBA00022840"/>
    </source>
</evidence>
<proteinExistence type="inferred from homology"/>
<dbReference type="InterPro" id="IPR012094">
    <property type="entry name" value="tRNA_Ile_lys_synt"/>
</dbReference>
<feature type="binding site" evidence="6">
    <location>
        <begin position="44"/>
        <end position="49"/>
    </location>
    <ligand>
        <name>ATP</name>
        <dbReference type="ChEBI" id="CHEBI:30616"/>
    </ligand>
</feature>
<dbReference type="AlphaFoldDB" id="A0A023DYL0"/>
<comment type="subcellular location">
    <subcellularLocation>
        <location evidence="6">Cytoplasm</location>
    </subcellularLocation>
</comment>
<dbReference type="OrthoDB" id="9807403at2"/>
<dbReference type="GO" id="GO:0005737">
    <property type="term" value="C:cytoplasm"/>
    <property type="evidence" value="ECO:0007669"/>
    <property type="project" value="UniProtKB-SubCell"/>
</dbReference>
<dbReference type="CDD" id="cd01992">
    <property type="entry name" value="TilS_N"/>
    <property type="match status" value="1"/>
</dbReference>
<keyword evidence="1 6" id="KW-0436">Ligase</keyword>
<keyword evidence="4 6" id="KW-0067">ATP-binding</keyword>
<comment type="function">
    <text evidence="6">Ligates lysine onto the cytidine present at position 34 of the AUA codon-specific tRNA(Ile) that contains the anticodon CAU, in an ATP-dependent manner. Cytidine is converted to lysidine, thus changing the amino acid specificity of the tRNA from methionine to isoleucine.</text>
</comment>
<dbReference type="Proteomes" id="UP000024842">
    <property type="component" value="Unassembled WGS sequence"/>
</dbReference>
<organism evidence="8 9">
    <name type="scientific">Holospora elegans E1</name>
    <dbReference type="NCBI Taxonomy" id="1427503"/>
    <lineage>
        <taxon>Bacteria</taxon>
        <taxon>Pseudomonadati</taxon>
        <taxon>Pseudomonadota</taxon>
        <taxon>Alphaproteobacteria</taxon>
        <taxon>Holosporales</taxon>
        <taxon>Holosporaceae</taxon>
        <taxon>Holospora</taxon>
    </lineage>
</organism>
<dbReference type="NCBIfam" id="TIGR02432">
    <property type="entry name" value="lysidine_TilS_N"/>
    <property type="match status" value="1"/>
</dbReference>
<evidence type="ECO:0000256" key="5">
    <source>
        <dbReference type="ARBA" id="ARBA00048539"/>
    </source>
</evidence>
<dbReference type="STRING" id="1427503.HE1_00391"/>
<dbReference type="GO" id="GO:0032267">
    <property type="term" value="F:tRNA(Ile)-lysidine synthase activity"/>
    <property type="evidence" value="ECO:0007669"/>
    <property type="project" value="UniProtKB-EC"/>
</dbReference>
<keyword evidence="6" id="KW-0963">Cytoplasm</keyword>
<dbReference type="PANTHER" id="PTHR43033:SF1">
    <property type="entry name" value="TRNA(ILE)-LYSIDINE SYNTHASE-RELATED"/>
    <property type="match status" value="1"/>
</dbReference>
<dbReference type="PANTHER" id="PTHR43033">
    <property type="entry name" value="TRNA(ILE)-LYSIDINE SYNTHASE-RELATED"/>
    <property type="match status" value="1"/>
</dbReference>
<evidence type="ECO:0000313" key="9">
    <source>
        <dbReference type="Proteomes" id="UP000024842"/>
    </source>
</evidence>
<dbReference type="InterPro" id="IPR012795">
    <property type="entry name" value="tRNA_Ile_lys_synt_N"/>
</dbReference>
<comment type="caution">
    <text evidence="8">The sequence shown here is derived from an EMBL/GenBank/DDBJ whole genome shotgun (WGS) entry which is preliminary data.</text>
</comment>
<name>A0A023DYL0_9PROT</name>
<comment type="catalytic activity">
    <reaction evidence="5 6">
        <text>cytidine(34) in tRNA(Ile2) + L-lysine + ATP = lysidine(34) in tRNA(Ile2) + AMP + diphosphate + H(+)</text>
        <dbReference type="Rhea" id="RHEA:43744"/>
        <dbReference type="Rhea" id="RHEA-COMP:10625"/>
        <dbReference type="Rhea" id="RHEA-COMP:10670"/>
        <dbReference type="ChEBI" id="CHEBI:15378"/>
        <dbReference type="ChEBI" id="CHEBI:30616"/>
        <dbReference type="ChEBI" id="CHEBI:32551"/>
        <dbReference type="ChEBI" id="CHEBI:33019"/>
        <dbReference type="ChEBI" id="CHEBI:82748"/>
        <dbReference type="ChEBI" id="CHEBI:83665"/>
        <dbReference type="ChEBI" id="CHEBI:456215"/>
        <dbReference type="EC" id="6.3.4.19"/>
    </reaction>
</comment>
<protein>
    <recommendedName>
        <fullName evidence="6">tRNA(Ile)-lysidine synthase</fullName>
        <ecNumber evidence="6">6.3.4.19</ecNumber>
    </recommendedName>
    <alternativeName>
        <fullName evidence="6">tRNA(Ile)-2-lysyl-cytidine synthase</fullName>
    </alternativeName>
    <alternativeName>
        <fullName evidence="6">tRNA(Ile)-lysidine synthetase</fullName>
    </alternativeName>
</protein>
<keyword evidence="2 6" id="KW-0819">tRNA processing</keyword>
<dbReference type="HAMAP" id="MF_01161">
    <property type="entry name" value="tRNA_Ile_lys_synt"/>
    <property type="match status" value="1"/>
</dbReference>
<dbReference type="Gene3D" id="3.40.50.620">
    <property type="entry name" value="HUPs"/>
    <property type="match status" value="1"/>
</dbReference>
<dbReference type="EC" id="6.3.4.19" evidence="6"/>
<evidence type="ECO:0000256" key="6">
    <source>
        <dbReference type="HAMAP-Rule" id="MF_01161"/>
    </source>
</evidence>
<accession>A0A023DYL0</accession>
<keyword evidence="3 6" id="KW-0547">Nucleotide-binding</keyword>
<comment type="domain">
    <text evidence="6">The N-terminal region contains the highly conserved SGGXDS motif, predicted to be a P-loop motif involved in ATP binding.</text>
</comment>
<reference evidence="8 9" key="1">
    <citation type="journal article" date="2014" name="FEMS Microbiol. Lett.">
        <title>Draft genome sequences of three Holospora species (Holospora obtusa, Holospora undulata, and Holospora elegans), endonuclear symbiotic bacteria of the ciliate Paramecium caudatum.</title>
        <authorList>
            <person name="Dohra H."/>
            <person name="Tanaka K."/>
            <person name="Suzuki T."/>
            <person name="Fujishima M."/>
            <person name="Suzuki H."/>
        </authorList>
    </citation>
    <scope>NUCLEOTIDE SEQUENCE [LARGE SCALE GENOMIC DNA]</scope>
    <source>
        <strain evidence="8 9">E1</strain>
    </source>
</reference>
<gene>
    <name evidence="6" type="primary">tilS</name>
    <name evidence="8" type="ORF">HE1_00391</name>
</gene>
<evidence type="ECO:0000259" key="7">
    <source>
        <dbReference type="Pfam" id="PF01171"/>
    </source>
</evidence>
<dbReference type="RefSeq" id="WP_006290121.1">
    <property type="nucleotide sequence ID" value="NZ_BAUP01000059.1"/>
</dbReference>
<comment type="similarity">
    <text evidence="6">Belongs to the tRNA(Ile)-lysidine synthase family.</text>
</comment>
<dbReference type="GO" id="GO:0005524">
    <property type="term" value="F:ATP binding"/>
    <property type="evidence" value="ECO:0007669"/>
    <property type="project" value="UniProtKB-UniRule"/>
</dbReference>
<keyword evidence="9" id="KW-1185">Reference proteome</keyword>
<evidence type="ECO:0000313" key="8">
    <source>
        <dbReference type="EMBL" id="GAJ46070.1"/>
    </source>
</evidence>
<feature type="domain" description="tRNA(Ile)-lysidine/2-thiocytidine synthase N-terminal" evidence="7">
    <location>
        <begin position="39"/>
        <end position="215"/>
    </location>
</feature>
<evidence type="ECO:0000256" key="3">
    <source>
        <dbReference type="ARBA" id="ARBA00022741"/>
    </source>
</evidence>
<evidence type="ECO:0000256" key="2">
    <source>
        <dbReference type="ARBA" id="ARBA00022694"/>
    </source>
</evidence>
<dbReference type="EMBL" id="BAUP01000059">
    <property type="protein sequence ID" value="GAJ46070.1"/>
    <property type="molecule type" value="Genomic_DNA"/>
</dbReference>
<evidence type="ECO:0000256" key="1">
    <source>
        <dbReference type="ARBA" id="ARBA00022598"/>
    </source>
</evidence>
<sequence>MVLPDCTDQYLCSASAELLEECFFDLLSSYFRKNIPKSIAVGVSGGVDSLALTYLLMRWKSLHCPDLLLVAFIVDHGVRSESSVEALRVSSWLRSWGVPSYVLCCQKNIGNGQARWRKARYKELFLACHAHQISLLMLAHHQDDVLETVWMRRQALSDWRGCAGISSHRIQWDVHVVRPLLAWPKQCMYRILKHIRHPWIEDPSNRSPEFQRWKARCVIKSFSYEERQMFWKTILALAVKRNYESLKWAEKVNFVSVAGGYGIFKSSSCFQLPVLQGARVLSQWICGIVPRASPLRQESLCHAWRRVLNMDGQNSSSIVFTLGGCVGINTPEVLYCFREWGRVIPEEPPKHLSKGPWIWDQRFLFFHPTKGPVSAIAYGKNLYTALLPKVPVLPKYVQRLACASMPNISGGILCHSGVPCPIFALPLEYSAFIF</sequence>
<dbReference type="InterPro" id="IPR014729">
    <property type="entry name" value="Rossmann-like_a/b/a_fold"/>
</dbReference>
<dbReference type="InterPro" id="IPR011063">
    <property type="entry name" value="TilS/TtcA_N"/>
</dbReference>